<evidence type="ECO:0000313" key="4">
    <source>
        <dbReference type="Proteomes" id="UP000620127"/>
    </source>
</evidence>
<dbReference type="SUPFAM" id="SSF89069">
    <property type="entry name" value="N-terminal, cytoplasmic domain of anti-sigmaE factor RseA"/>
    <property type="match status" value="1"/>
</dbReference>
<evidence type="ECO:0000256" key="1">
    <source>
        <dbReference type="SAM" id="Phobius"/>
    </source>
</evidence>
<gene>
    <name evidence="3" type="ORF">GCM10011282_00700</name>
</gene>
<dbReference type="InterPro" id="IPR052383">
    <property type="entry name" value="Anti-sigma-E_RseA-like"/>
</dbReference>
<protein>
    <recommendedName>
        <fullName evidence="2">Anti sigma-E protein RseA N-terminal domain-containing protein</fullName>
    </recommendedName>
</protein>
<evidence type="ECO:0000259" key="2">
    <source>
        <dbReference type="Pfam" id="PF03872"/>
    </source>
</evidence>
<evidence type="ECO:0000313" key="3">
    <source>
        <dbReference type="EMBL" id="GGW98851.1"/>
    </source>
</evidence>
<dbReference type="Pfam" id="PF03872">
    <property type="entry name" value="RseA_N"/>
    <property type="match status" value="1"/>
</dbReference>
<reference evidence="4" key="1">
    <citation type="journal article" date="2019" name="Int. J. Syst. Evol. Microbiol.">
        <title>The Global Catalogue of Microorganisms (GCM) 10K type strain sequencing project: providing services to taxonomists for standard genome sequencing and annotation.</title>
        <authorList>
            <consortium name="The Broad Institute Genomics Platform"/>
            <consortium name="The Broad Institute Genome Sequencing Center for Infectious Disease"/>
            <person name="Wu L."/>
            <person name="Ma J."/>
        </authorList>
    </citation>
    <scope>NUCLEOTIDE SEQUENCE [LARGE SCALE GENOMIC DNA]</scope>
    <source>
        <strain evidence="4">KCTC 23916</strain>
    </source>
</reference>
<dbReference type="InterPro" id="IPR036147">
    <property type="entry name" value="Anti-sigma_E_RseA_N_sf"/>
</dbReference>
<accession>A0ABQ2X4C9</accession>
<comment type="caution">
    <text evidence="3">The sequence shown here is derived from an EMBL/GenBank/DDBJ whole genome shotgun (WGS) entry which is preliminary data.</text>
</comment>
<dbReference type="PANTHER" id="PTHR38104">
    <property type="match status" value="1"/>
</dbReference>
<feature type="domain" description="Anti sigma-E protein RseA N-terminal" evidence="2">
    <location>
        <begin position="15"/>
        <end position="95"/>
    </location>
</feature>
<proteinExistence type="predicted"/>
<keyword evidence="1" id="KW-0812">Transmembrane</keyword>
<name>A0ABQ2X4C9_9BURK</name>
<dbReference type="InterPro" id="IPR005572">
    <property type="entry name" value="Anti-sigma_E_RseA_N"/>
</dbReference>
<keyword evidence="1" id="KW-0472">Membrane</keyword>
<keyword evidence="1" id="KW-1133">Transmembrane helix</keyword>
<dbReference type="PANTHER" id="PTHR38104:SF1">
    <property type="entry name" value="ANTI-SIGMA-E FACTOR RSEA"/>
    <property type="match status" value="1"/>
</dbReference>
<keyword evidence="4" id="KW-1185">Reference proteome</keyword>
<feature type="transmembrane region" description="Helical" evidence="1">
    <location>
        <begin position="107"/>
        <end position="128"/>
    </location>
</feature>
<dbReference type="EMBL" id="BMYT01000001">
    <property type="protein sequence ID" value="GGW98851.1"/>
    <property type="molecule type" value="Genomic_DNA"/>
</dbReference>
<dbReference type="Gene3D" id="1.10.10.880">
    <property type="entry name" value="Anti sigma-E protein RseA, N-terminal domain"/>
    <property type="match status" value="1"/>
</dbReference>
<organism evidence="3 4">
    <name type="scientific">Undibacterium macrobrachii</name>
    <dbReference type="NCBI Taxonomy" id="1119058"/>
    <lineage>
        <taxon>Bacteria</taxon>
        <taxon>Pseudomonadati</taxon>
        <taxon>Pseudomonadota</taxon>
        <taxon>Betaproteobacteria</taxon>
        <taxon>Burkholderiales</taxon>
        <taxon>Oxalobacteraceae</taxon>
        <taxon>Undibacterium</taxon>
    </lineage>
</organism>
<dbReference type="Proteomes" id="UP000620127">
    <property type="component" value="Unassembled WGS sequence"/>
</dbReference>
<sequence>MKLNREEMMNKSNHDELISSVLDGETSDTQLDLLLARMKGNEGLEVREHWERYHEIGDVLRSDDLAISFSTDFSKKMSALLEAEPTIVAPQINSTETQKLQVQKTKYWALTSVAATVMLGFLMAPQIIPLLRSSSTADMTIAKQEATDPFAGAGVKMAANSNLGQTSKDMEFAPKLENQVEMLRDPRLDSYLLAHQKVSPSLDNGARYIQRANVVSSSDSEK</sequence>
<dbReference type="CDD" id="cd16328">
    <property type="entry name" value="RseA_N"/>
    <property type="match status" value="1"/>
</dbReference>